<sequence length="192" mass="22035">MNTVLIALTHGLQFIQNGVAQADERFFRVLSRIGLMHHLNIARRRRTSCFHHLCKAGDFMGVSAGADRLRKVFLKRLIRRNGGYCCIHRLPLRRQQNFFRQGALEVRVRGQTRYQLFRILRASGPFHGEHQQRQCVHVFVIQRSQIIGQQLDAAFKVAAGDLGRRHAQPCGSMTGYVVGDRRHAAENYFSVL</sequence>
<gene>
    <name evidence="1" type="ordered locus">HCH_05125</name>
</gene>
<protein>
    <submittedName>
        <fullName evidence="1">Uncharacterized protein</fullName>
    </submittedName>
</protein>
<dbReference type="AlphaFoldDB" id="Q2SC20"/>
<dbReference type="Proteomes" id="UP000000238">
    <property type="component" value="Chromosome"/>
</dbReference>
<proteinExistence type="predicted"/>
<keyword evidence="2" id="KW-1185">Reference proteome</keyword>
<evidence type="ECO:0000313" key="1">
    <source>
        <dbReference type="EMBL" id="ABC31804.1"/>
    </source>
</evidence>
<accession>Q2SC20</accession>
<organism evidence="1 2">
    <name type="scientific">Hahella chejuensis (strain KCTC 2396)</name>
    <dbReference type="NCBI Taxonomy" id="349521"/>
    <lineage>
        <taxon>Bacteria</taxon>
        <taxon>Pseudomonadati</taxon>
        <taxon>Pseudomonadota</taxon>
        <taxon>Gammaproteobacteria</taxon>
        <taxon>Oceanospirillales</taxon>
        <taxon>Hahellaceae</taxon>
        <taxon>Hahella</taxon>
    </lineage>
</organism>
<dbReference type="HOGENOM" id="CLU_1413398_0_0_6"/>
<reference evidence="1 2" key="1">
    <citation type="journal article" date="2005" name="Nucleic Acids Res.">
        <title>Genomic blueprint of Hahella chejuensis, a marine microbe producing an algicidal agent.</title>
        <authorList>
            <person name="Jeong H."/>
            <person name="Yim J.H."/>
            <person name="Lee C."/>
            <person name="Choi S.-H."/>
            <person name="Park Y.K."/>
            <person name="Yoon S.H."/>
            <person name="Hur C.-G."/>
            <person name="Kang H.-Y."/>
            <person name="Kim D."/>
            <person name="Lee H.H."/>
            <person name="Park K.H."/>
            <person name="Park S.-H."/>
            <person name="Park H.-S."/>
            <person name="Lee H.K."/>
            <person name="Oh T.K."/>
            <person name="Kim J.F."/>
        </authorList>
    </citation>
    <scope>NUCLEOTIDE SEQUENCE [LARGE SCALE GENOMIC DNA]</scope>
    <source>
        <strain evidence="1 2">KCTC 2396</strain>
    </source>
</reference>
<dbReference type="STRING" id="349521.HCH_05125"/>
<dbReference type="EMBL" id="CP000155">
    <property type="protein sequence ID" value="ABC31804.1"/>
    <property type="molecule type" value="Genomic_DNA"/>
</dbReference>
<evidence type="ECO:0000313" key="2">
    <source>
        <dbReference type="Proteomes" id="UP000000238"/>
    </source>
</evidence>
<name>Q2SC20_HAHCH</name>
<dbReference type="KEGG" id="hch:HCH_05125"/>